<feature type="transmembrane region" description="Helical" evidence="6">
    <location>
        <begin position="21"/>
        <end position="39"/>
    </location>
</feature>
<feature type="transmembrane region" description="Helical" evidence="6">
    <location>
        <begin position="45"/>
        <end position="65"/>
    </location>
</feature>
<evidence type="ECO:0000256" key="6">
    <source>
        <dbReference type="SAM" id="Phobius"/>
    </source>
</evidence>
<dbReference type="AlphaFoldDB" id="F2JLP3"/>
<name>F2JLP3_CELLD</name>
<evidence type="ECO:0000256" key="1">
    <source>
        <dbReference type="ARBA" id="ARBA00004141"/>
    </source>
</evidence>
<evidence type="ECO:0000313" key="9">
    <source>
        <dbReference type="Proteomes" id="UP000008467"/>
    </source>
</evidence>
<evidence type="ECO:0000256" key="5">
    <source>
        <dbReference type="ARBA" id="ARBA00023136"/>
    </source>
</evidence>
<evidence type="ECO:0000256" key="2">
    <source>
        <dbReference type="ARBA" id="ARBA00009399"/>
    </source>
</evidence>
<dbReference type="InterPro" id="IPR007267">
    <property type="entry name" value="GtrA_DPMS_TM"/>
</dbReference>
<dbReference type="KEGG" id="cle:Clole_1710"/>
<proteinExistence type="inferred from homology"/>
<evidence type="ECO:0000259" key="7">
    <source>
        <dbReference type="Pfam" id="PF04138"/>
    </source>
</evidence>
<organism evidence="8 9">
    <name type="scientific">Cellulosilyticum lentocellum (strain ATCC 49066 / DSM 5427 / NCIMB 11756 / RHM5)</name>
    <name type="common">Clostridium lentocellum</name>
    <dbReference type="NCBI Taxonomy" id="642492"/>
    <lineage>
        <taxon>Bacteria</taxon>
        <taxon>Bacillati</taxon>
        <taxon>Bacillota</taxon>
        <taxon>Clostridia</taxon>
        <taxon>Lachnospirales</taxon>
        <taxon>Cellulosilyticaceae</taxon>
        <taxon>Cellulosilyticum</taxon>
    </lineage>
</organism>
<evidence type="ECO:0000256" key="4">
    <source>
        <dbReference type="ARBA" id="ARBA00022989"/>
    </source>
</evidence>
<dbReference type="GO" id="GO:0000271">
    <property type="term" value="P:polysaccharide biosynthetic process"/>
    <property type="evidence" value="ECO:0007669"/>
    <property type="project" value="InterPro"/>
</dbReference>
<dbReference type="Proteomes" id="UP000008467">
    <property type="component" value="Chromosome"/>
</dbReference>
<dbReference type="PANTHER" id="PTHR38459">
    <property type="entry name" value="PROPHAGE BACTOPRENOL-LINKED GLUCOSE TRANSLOCASE HOMOLOG"/>
    <property type="match status" value="1"/>
</dbReference>
<accession>F2JLP3</accession>
<feature type="domain" description="GtrA/DPMS transmembrane" evidence="7">
    <location>
        <begin position="20"/>
        <end position="133"/>
    </location>
</feature>
<feature type="transmembrane region" description="Helical" evidence="6">
    <location>
        <begin position="77"/>
        <end position="99"/>
    </location>
</feature>
<dbReference type="InterPro" id="IPR051401">
    <property type="entry name" value="GtrA_CellWall_Glycosyl"/>
</dbReference>
<comment type="similarity">
    <text evidence="2">Belongs to the GtrA family.</text>
</comment>
<reference evidence="8 9" key="1">
    <citation type="journal article" date="2011" name="J. Bacteriol.">
        <title>Complete genome sequence of the cellulose-degrading bacterium Cellulosilyticum lentocellum.</title>
        <authorList>
            <consortium name="US DOE Joint Genome Institute"/>
            <person name="Miller D.A."/>
            <person name="Suen G."/>
            <person name="Bruce D."/>
            <person name="Copeland A."/>
            <person name="Cheng J.F."/>
            <person name="Detter C."/>
            <person name="Goodwin L.A."/>
            <person name="Han C.S."/>
            <person name="Hauser L.J."/>
            <person name="Land M.L."/>
            <person name="Lapidus A."/>
            <person name="Lucas S."/>
            <person name="Meincke L."/>
            <person name="Pitluck S."/>
            <person name="Tapia R."/>
            <person name="Teshima H."/>
            <person name="Woyke T."/>
            <person name="Fox B.G."/>
            <person name="Angert E.R."/>
            <person name="Currie C.R."/>
        </authorList>
    </citation>
    <scope>NUCLEOTIDE SEQUENCE [LARGE SCALE GENOMIC DNA]</scope>
    <source>
        <strain evidence="9">ATCC 49066 / DSM 5427 / NCIMB 11756 / RHM5</strain>
    </source>
</reference>
<comment type="subcellular location">
    <subcellularLocation>
        <location evidence="1">Membrane</location>
        <topology evidence="1">Multi-pass membrane protein</topology>
    </subcellularLocation>
</comment>
<dbReference type="HOGENOM" id="CLU_083873_4_1_9"/>
<dbReference type="PANTHER" id="PTHR38459:SF1">
    <property type="entry name" value="PROPHAGE BACTOPRENOL-LINKED GLUCOSE TRANSLOCASE HOMOLOG"/>
    <property type="match status" value="1"/>
</dbReference>
<dbReference type="GO" id="GO:0005886">
    <property type="term" value="C:plasma membrane"/>
    <property type="evidence" value="ECO:0007669"/>
    <property type="project" value="TreeGrafter"/>
</dbReference>
<dbReference type="RefSeq" id="WP_013656731.1">
    <property type="nucleotide sequence ID" value="NC_015275.1"/>
</dbReference>
<dbReference type="Pfam" id="PF04138">
    <property type="entry name" value="GtrA_DPMS_TM"/>
    <property type="match status" value="1"/>
</dbReference>
<evidence type="ECO:0000256" key="3">
    <source>
        <dbReference type="ARBA" id="ARBA00022692"/>
    </source>
</evidence>
<evidence type="ECO:0000313" key="8">
    <source>
        <dbReference type="EMBL" id="ADZ83434.1"/>
    </source>
</evidence>
<gene>
    <name evidence="8" type="ordered locus">Clole_1710</name>
</gene>
<keyword evidence="3 6" id="KW-0812">Transmembrane</keyword>
<dbReference type="EMBL" id="CP002582">
    <property type="protein sequence ID" value="ADZ83434.1"/>
    <property type="molecule type" value="Genomic_DNA"/>
</dbReference>
<sequence length="136" mass="16257">MKKMNLKLISLFKKNRQFIRFIIVGVSNLTISLVTYYLMLYLGVYYQIANIFGFVFGSLNGYFWNRNWVFKIKQNSIISILKFYSTYLGTWILSTILLWLEIEIIGISEMIAPFINIFITTPLNYVLNKYWTFEKR</sequence>
<dbReference type="eggNOG" id="COG2246">
    <property type="taxonomic scope" value="Bacteria"/>
</dbReference>
<keyword evidence="9" id="KW-1185">Reference proteome</keyword>
<protein>
    <submittedName>
        <fullName evidence="8">GtrA family protein</fullName>
    </submittedName>
</protein>
<keyword evidence="4 6" id="KW-1133">Transmembrane helix</keyword>
<dbReference type="STRING" id="642492.Clole_1710"/>
<keyword evidence="5 6" id="KW-0472">Membrane</keyword>
<feature type="transmembrane region" description="Helical" evidence="6">
    <location>
        <begin position="105"/>
        <end position="127"/>
    </location>
</feature>